<dbReference type="GO" id="GO:0045936">
    <property type="term" value="P:negative regulation of phosphate metabolic process"/>
    <property type="evidence" value="ECO:0007669"/>
    <property type="project" value="InterPro"/>
</dbReference>
<dbReference type="Pfam" id="PF01895">
    <property type="entry name" value="PhoU"/>
    <property type="match status" value="2"/>
</dbReference>
<dbReference type="AlphaFoldDB" id="E6U7A0"/>
<proteinExistence type="inferred from homology"/>
<evidence type="ECO:0000256" key="6">
    <source>
        <dbReference type="ARBA" id="ARBA00022592"/>
    </source>
</evidence>
<evidence type="ECO:0000256" key="2">
    <source>
        <dbReference type="ARBA" id="ARBA00008107"/>
    </source>
</evidence>
<comment type="subcellular location">
    <subcellularLocation>
        <location evidence="1 7">Cytoplasm</location>
    </subcellularLocation>
</comment>
<dbReference type="PANTHER" id="PTHR42930">
    <property type="entry name" value="PHOSPHATE-SPECIFIC TRANSPORT SYSTEM ACCESSORY PROTEIN PHOU"/>
    <property type="match status" value="1"/>
</dbReference>
<protein>
    <recommendedName>
        <fullName evidence="7">Phosphate-specific transport system accessory protein PhoU</fullName>
    </recommendedName>
</protein>
<dbReference type="FunFam" id="1.20.58.220:FF:000004">
    <property type="entry name" value="Phosphate-specific transport system accessory protein PhoU"/>
    <property type="match status" value="1"/>
</dbReference>
<evidence type="ECO:0000256" key="1">
    <source>
        <dbReference type="ARBA" id="ARBA00004496"/>
    </source>
</evidence>
<dbReference type="KEGG" id="eha:Ethha_0248"/>
<dbReference type="EMBL" id="CP002400">
    <property type="protein sequence ID" value="ADU25835.1"/>
    <property type="molecule type" value="Genomic_DNA"/>
</dbReference>
<gene>
    <name evidence="9" type="ordered locus">Ethha_0248</name>
</gene>
<dbReference type="GO" id="GO:0005737">
    <property type="term" value="C:cytoplasm"/>
    <property type="evidence" value="ECO:0007669"/>
    <property type="project" value="UniProtKB-SubCell"/>
</dbReference>
<dbReference type="Gene3D" id="1.20.58.220">
    <property type="entry name" value="Phosphate transport system protein phou homolog 2, domain 2"/>
    <property type="match status" value="1"/>
</dbReference>
<accession>E6U7A0</accession>
<name>E6U7A0_ETHHY</name>
<dbReference type="InterPro" id="IPR026022">
    <property type="entry name" value="PhoU_dom"/>
</dbReference>
<dbReference type="RefSeq" id="WP_013484216.1">
    <property type="nucleotide sequence ID" value="NC_014828.1"/>
</dbReference>
<dbReference type="STRING" id="663278.Ethha_0248"/>
<evidence type="ECO:0000256" key="7">
    <source>
        <dbReference type="PIRNR" id="PIRNR003107"/>
    </source>
</evidence>
<dbReference type="PANTHER" id="PTHR42930:SF3">
    <property type="entry name" value="PHOSPHATE-SPECIFIC TRANSPORT SYSTEM ACCESSORY PROTEIN PHOU"/>
    <property type="match status" value="1"/>
</dbReference>
<keyword evidence="4 7" id="KW-0813">Transport</keyword>
<evidence type="ECO:0000256" key="5">
    <source>
        <dbReference type="ARBA" id="ARBA00022490"/>
    </source>
</evidence>
<comment type="similarity">
    <text evidence="2 7">Belongs to the PhoU family.</text>
</comment>
<feature type="domain" description="PhoU" evidence="8">
    <location>
        <begin position="18"/>
        <end position="105"/>
    </location>
</feature>
<keyword evidence="10" id="KW-1185">Reference proteome</keyword>
<dbReference type="InterPro" id="IPR038078">
    <property type="entry name" value="PhoU-like_sf"/>
</dbReference>
<evidence type="ECO:0000256" key="4">
    <source>
        <dbReference type="ARBA" id="ARBA00022448"/>
    </source>
</evidence>
<keyword evidence="6 7" id="KW-0592">Phosphate transport</keyword>
<dbReference type="InterPro" id="IPR028366">
    <property type="entry name" value="PhoU"/>
</dbReference>
<dbReference type="GO" id="GO:0030643">
    <property type="term" value="P:intracellular phosphate ion homeostasis"/>
    <property type="evidence" value="ECO:0007669"/>
    <property type="project" value="InterPro"/>
</dbReference>
<dbReference type="eggNOG" id="COG0704">
    <property type="taxonomic scope" value="Bacteria"/>
</dbReference>
<feature type="domain" description="PhoU" evidence="8">
    <location>
        <begin position="122"/>
        <end position="206"/>
    </location>
</feature>
<comment type="function">
    <text evidence="7">Plays a role in the regulation of phosphate uptake.</text>
</comment>
<reference evidence="9 10" key="1">
    <citation type="submission" date="2010-12" db="EMBL/GenBank/DDBJ databases">
        <title>Complete sequence of Ethanoligenens harbinense YUAN-3.</title>
        <authorList>
            <person name="Lucas S."/>
            <person name="Copeland A."/>
            <person name="Lapidus A."/>
            <person name="Cheng J.-F."/>
            <person name="Bruce D."/>
            <person name="Goodwin L."/>
            <person name="Pitluck S."/>
            <person name="Chertkov O."/>
            <person name="Misra M."/>
            <person name="Detter J.C."/>
            <person name="Han C."/>
            <person name="Tapia R."/>
            <person name="Land M."/>
            <person name="Hauser L."/>
            <person name="Jeffries C."/>
            <person name="Kyrpides N."/>
            <person name="Ivanova N."/>
            <person name="Mikhailova N."/>
            <person name="Wang A."/>
            <person name="Mouttaki H."/>
            <person name="He Z."/>
            <person name="Zhou J."/>
            <person name="Hemme C.L."/>
            <person name="Woyke T."/>
        </authorList>
    </citation>
    <scope>NUCLEOTIDE SEQUENCE [LARGE SCALE GENOMIC DNA]</scope>
    <source>
        <strain evidence="10">DSM 18485 / JCM 12961 / CGMCC 1.5033 / YUAN-3</strain>
    </source>
</reference>
<sequence>MNVRTEFQKELEQLHLHLIRMGGLVEEAIDRSIQAFEKHDSDLAQSVVDNDKQIDDLEREIETQCLRLLLRQQPVAKDLRAISTALKIVTDMERIGDHAVGIADILLRFGEHPRTQTIEHIPLMAHIASSMVKDSVNAFVHSDMKVSREVIERDDEVDHLFHTIQQEIISLLVQSPENADEAIDLLLITKYIERIGDHAENIAQWVIFYVTGSLKDKQII</sequence>
<dbReference type="NCBIfam" id="TIGR02135">
    <property type="entry name" value="phoU_full"/>
    <property type="match status" value="1"/>
</dbReference>
<comment type="subunit">
    <text evidence="3 7">Homodimer.</text>
</comment>
<dbReference type="HOGENOM" id="CLU_078518_3_0_9"/>
<evidence type="ECO:0000259" key="8">
    <source>
        <dbReference type="Pfam" id="PF01895"/>
    </source>
</evidence>
<evidence type="ECO:0000313" key="10">
    <source>
        <dbReference type="Proteomes" id="UP000001551"/>
    </source>
</evidence>
<dbReference type="PIRSF" id="PIRSF003107">
    <property type="entry name" value="PhoU"/>
    <property type="match status" value="1"/>
</dbReference>
<organism evidence="9 10">
    <name type="scientific">Ethanoligenens harbinense (strain DSM 18485 / JCM 12961 / CGMCC 1.5033 / YUAN-3)</name>
    <dbReference type="NCBI Taxonomy" id="663278"/>
    <lineage>
        <taxon>Bacteria</taxon>
        <taxon>Bacillati</taxon>
        <taxon>Bacillota</taxon>
        <taxon>Clostridia</taxon>
        <taxon>Eubacteriales</taxon>
        <taxon>Oscillospiraceae</taxon>
        <taxon>Ethanoligenens</taxon>
    </lineage>
</organism>
<dbReference type="Proteomes" id="UP000001551">
    <property type="component" value="Chromosome"/>
</dbReference>
<evidence type="ECO:0000313" key="9">
    <source>
        <dbReference type="EMBL" id="ADU25835.1"/>
    </source>
</evidence>
<dbReference type="GO" id="GO:0006817">
    <property type="term" value="P:phosphate ion transport"/>
    <property type="evidence" value="ECO:0007669"/>
    <property type="project" value="UniProtKB-KW"/>
</dbReference>
<evidence type="ECO:0000256" key="3">
    <source>
        <dbReference type="ARBA" id="ARBA00011738"/>
    </source>
</evidence>
<keyword evidence="5 7" id="KW-0963">Cytoplasm</keyword>
<dbReference type="SUPFAM" id="SSF109755">
    <property type="entry name" value="PhoU-like"/>
    <property type="match status" value="1"/>
</dbReference>